<sequence>MSTPSIPPFTVISGSTVHQVLAGRERELIDLVEQAYLLHGSGGTTNPPSYFLRFPDKPSARIIALPASVRGDIGVDGLKWVSSYPDNLDLGIPRASAVLLLNDARTGYPYACLEGSIISAVRTAASAAVAVRHLSAGEGRPADVGFVGTGLIARYLHQYLGALGAFPGRVGVHDLSDVYARGFAEHVEQVSPDSEVRVHDSAQDLVSSYDTVVFATTAASPHVTDPSWFSHNPLVLHVSLRDLAPSVILSSTNVVDDVEHVLKADTSVHIAEQQTGRRDFLDATLHDAITGGFKPGTDRPVVFSPFGLGVLDLMVGDFVHQAAMKGGGEVTTVDDFFFDTDRHRSPGRA</sequence>
<dbReference type="EMBL" id="JADBDY010000001">
    <property type="protein sequence ID" value="MBE1455962.1"/>
    <property type="molecule type" value="Genomic_DNA"/>
</dbReference>
<protein>
    <submittedName>
        <fullName evidence="1">Ornithine cyclodeaminase</fullName>
        <ecNumber evidence="1">4.3.1.12</ecNumber>
    </submittedName>
</protein>
<dbReference type="InterPro" id="IPR023401">
    <property type="entry name" value="ODC_N"/>
</dbReference>
<dbReference type="PANTHER" id="PTHR13812">
    <property type="entry name" value="KETIMINE REDUCTASE MU-CRYSTALLIN"/>
    <property type="match status" value="1"/>
</dbReference>
<name>A0ABR9HAC0_9ACTN</name>
<dbReference type="SUPFAM" id="SSF51735">
    <property type="entry name" value="NAD(P)-binding Rossmann-fold domains"/>
    <property type="match status" value="1"/>
</dbReference>
<dbReference type="Gene3D" id="3.40.50.720">
    <property type="entry name" value="NAD(P)-binding Rossmann-like Domain"/>
    <property type="match status" value="1"/>
</dbReference>
<comment type="caution">
    <text evidence="1">The sequence shown here is derived from an EMBL/GenBank/DDBJ whole genome shotgun (WGS) entry which is preliminary data.</text>
</comment>
<dbReference type="Pfam" id="PF02423">
    <property type="entry name" value="OCD_Mu_crystall"/>
    <property type="match status" value="1"/>
</dbReference>
<evidence type="ECO:0000313" key="2">
    <source>
        <dbReference type="Proteomes" id="UP000598217"/>
    </source>
</evidence>
<dbReference type="EC" id="4.3.1.12" evidence="1"/>
<dbReference type="GO" id="GO:0008473">
    <property type="term" value="F:ornithine cyclodeaminase activity"/>
    <property type="evidence" value="ECO:0007669"/>
    <property type="project" value="UniProtKB-EC"/>
</dbReference>
<dbReference type="Gene3D" id="3.30.1780.10">
    <property type="entry name" value="ornithine cyclodeaminase, domain 1"/>
    <property type="match status" value="1"/>
</dbReference>
<reference evidence="1 2" key="1">
    <citation type="submission" date="2020-10" db="EMBL/GenBank/DDBJ databases">
        <title>Sequencing the genomes of 1000 actinobacteria strains.</title>
        <authorList>
            <person name="Klenk H.-P."/>
        </authorList>
    </citation>
    <scope>NUCLEOTIDE SEQUENCE [LARGE SCALE GENOMIC DNA]</scope>
    <source>
        <strain evidence="1 2">DSM 45157</strain>
    </source>
</reference>
<evidence type="ECO:0000313" key="1">
    <source>
        <dbReference type="EMBL" id="MBE1455962.1"/>
    </source>
</evidence>
<dbReference type="InterPro" id="IPR023866">
    <property type="entry name" value="SbnB"/>
</dbReference>
<dbReference type="RefSeq" id="WP_191275601.1">
    <property type="nucleotide sequence ID" value="NZ_BMXJ01000009.1"/>
</dbReference>
<organism evidence="1 2">
    <name type="scientific">Nocardiopsis terrae</name>
    <dbReference type="NCBI Taxonomy" id="372655"/>
    <lineage>
        <taxon>Bacteria</taxon>
        <taxon>Bacillati</taxon>
        <taxon>Actinomycetota</taxon>
        <taxon>Actinomycetes</taxon>
        <taxon>Streptosporangiales</taxon>
        <taxon>Nocardiopsidaceae</taxon>
        <taxon>Nocardiopsis</taxon>
    </lineage>
</organism>
<accession>A0ABR9HAC0</accession>
<dbReference type="NCBIfam" id="TIGR03944">
    <property type="entry name" value="dehyd_SbnB_fam"/>
    <property type="match status" value="1"/>
</dbReference>
<keyword evidence="1" id="KW-0456">Lyase</keyword>
<proteinExistence type="predicted"/>
<dbReference type="PIRSF" id="PIRSF001439">
    <property type="entry name" value="CryM"/>
    <property type="match status" value="1"/>
</dbReference>
<dbReference type="InterPro" id="IPR003462">
    <property type="entry name" value="ODC_Mu_crystall"/>
</dbReference>
<dbReference type="PANTHER" id="PTHR13812:SF19">
    <property type="entry name" value="KETIMINE REDUCTASE MU-CRYSTALLIN"/>
    <property type="match status" value="1"/>
</dbReference>
<gene>
    <name evidence="1" type="ORF">H4W79_000176</name>
</gene>
<dbReference type="InterPro" id="IPR036291">
    <property type="entry name" value="NAD(P)-bd_dom_sf"/>
</dbReference>
<keyword evidence="2" id="KW-1185">Reference proteome</keyword>
<dbReference type="Proteomes" id="UP000598217">
    <property type="component" value="Unassembled WGS sequence"/>
</dbReference>